<evidence type="ECO:0000256" key="1">
    <source>
        <dbReference type="SAM" id="Phobius"/>
    </source>
</evidence>
<dbReference type="AlphaFoldDB" id="A0A8S0ZAQ0"/>
<feature type="transmembrane region" description="Helical" evidence="1">
    <location>
        <begin position="124"/>
        <end position="143"/>
    </location>
</feature>
<keyword evidence="1" id="KW-0812">Transmembrane</keyword>
<protein>
    <submittedName>
        <fullName evidence="2">Uncharacterized protein</fullName>
    </submittedName>
</protein>
<dbReference type="Proteomes" id="UP000494256">
    <property type="component" value="Unassembled WGS sequence"/>
</dbReference>
<comment type="caution">
    <text evidence="2">The sequence shown here is derived from an EMBL/GenBank/DDBJ whole genome shotgun (WGS) entry which is preliminary data.</text>
</comment>
<reference evidence="2 3" key="1">
    <citation type="submission" date="2020-04" db="EMBL/GenBank/DDBJ databases">
        <authorList>
            <person name="Wallbank WR R."/>
            <person name="Pardo Diaz C."/>
            <person name="Kozak K."/>
            <person name="Martin S."/>
            <person name="Jiggins C."/>
            <person name="Moest M."/>
            <person name="Warren A I."/>
            <person name="Byers J.R.P. K."/>
            <person name="Montejo-Kovacevich G."/>
            <person name="Yen C E."/>
        </authorList>
    </citation>
    <scope>NUCLEOTIDE SEQUENCE [LARGE SCALE GENOMIC DNA]</scope>
</reference>
<organism evidence="2 3">
    <name type="scientific">Arctia plantaginis</name>
    <name type="common">Wood tiger moth</name>
    <name type="synonym">Phalaena plantaginis</name>
    <dbReference type="NCBI Taxonomy" id="874455"/>
    <lineage>
        <taxon>Eukaryota</taxon>
        <taxon>Metazoa</taxon>
        <taxon>Ecdysozoa</taxon>
        <taxon>Arthropoda</taxon>
        <taxon>Hexapoda</taxon>
        <taxon>Insecta</taxon>
        <taxon>Pterygota</taxon>
        <taxon>Neoptera</taxon>
        <taxon>Endopterygota</taxon>
        <taxon>Lepidoptera</taxon>
        <taxon>Glossata</taxon>
        <taxon>Ditrysia</taxon>
        <taxon>Noctuoidea</taxon>
        <taxon>Erebidae</taxon>
        <taxon>Arctiinae</taxon>
        <taxon>Arctia</taxon>
    </lineage>
</organism>
<keyword evidence="1" id="KW-0472">Membrane</keyword>
<dbReference type="OrthoDB" id="6478931at2759"/>
<evidence type="ECO:0000313" key="2">
    <source>
        <dbReference type="EMBL" id="CAB3229558.1"/>
    </source>
</evidence>
<gene>
    <name evidence="2" type="ORF">APLA_LOCUS4160</name>
</gene>
<proteinExistence type="predicted"/>
<evidence type="ECO:0000313" key="3">
    <source>
        <dbReference type="Proteomes" id="UP000494256"/>
    </source>
</evidence>
<dbReference type="EMBL" id="CADEBD010000286">
    <property type="protein sequence ID" value="CAB3229558.1"/>
    <property type="molecule type" value="Genomic_DNA"/>
</dbReference>
<keyword evidence="1" id="KW-1133">Transmembrane helix</keyword>
<accession>A0A8S0ZAQ0</accession>
<sequence length="217" mass="24526">MASGKRITSTFNNWLGLLDDDSDSNNKNKSPYSDADVHNDNFNKWKSFEIRHQVGATIDKEAQNVVRIRDIIRFVAEQNLAFRDYREIVKVNDTEKIGNFLGLVQLLGKFPETQRKNVATRSDAGLLLTALQSLSFLALLGLWSPVLREVNDAQLYLQAKGLNVDQCAMKIHALESILVDNLDVLVNDGLDYAKNICEDLGIEIIPRRTRKIKKHGC</sequence>
<name>A0A8S0ZAQ0_ARCPL</name>